<feature type="compositionally biased region" description="Polar residues" evidence="1">
    <location>
        <begin position="28"/>
        <end position="61"/>
    </location>
</feature>
<proteinExistence type="predicted"/>
<accession>A0ABD2A4M1</accession>
<comment type="caution">
    <text evidence="2">The sequence shown here is derived from an EMBL/GenBank/DDBJ whole genome shotgun (WGS) entry which is preliminary data.</text>
</comment>
<protein>
    <submittedName>
        <fullName evidence="2">Serine/threonine-protein kinase isoform X1</fullName>
    </submittedName>
</protein>
<dbReference type="GO" id="GO:0016301">
    <property type="term" value="F:kinase activity"/>
    <property type="evidence" value="ECO:0007669"/>
    <property type="project" value="UniProtKB-KW"/>
</dbReference>
<keyword evidence="2" id="KW-0808">Transferase</keyword>
<feature type="compositionally biased region" description="Basic and acidic residues" evidence="1">
    <location>
        <begin position="62"/>
        <end position="75"/>
    </location>
</feature>
<organism evidence="2 3">
    <name type="scientific">Vespula squamosa</name>
    <name type="common">Southern yellow jacket</name>
    <name type="synonym">Wasp</name>
    <dbReference type="NCBI Taxonomy" id="30214"/>
    <lineage>
        <taxon>Eukaryota</taxon>
        <taxon>Metazoa</taxon>
        <taxon>Ecdysozoa</taxon>
        <taxon>Arthropoda</taxon>
        <taxon>Hexapoda</taxon>
        <taxon>Insecta</taxon>
        <taxon>Pterygota</taxon>
        <taxon>Neoptera</taxon>
        <taxon>Endopterygota</taxon>
        <taxon>Hymenoptera</taxon>
        <taxon>Apocrita</taxon>
        <taxon>Aculeata</taxon>
        <taxon>Vespoidea</taxon>
        <taxon>Vespidae</taxon>
        <taxon>Vespinae</taxon>
        <taxon>Vespula</taxon>
    </lineage>
</organism>
<dbReference type="Proteomes" id="UP001607302">
    <property type="component" value="Unassembled WGS sequence"/>
</dbReference>
<feature type="compositionally biased region" description="Polar residues" evidence="1">
    <location>
        <begin position="1"/>
        <end position="20"/>
    </location>
</feature>
<evidence type="ECO:0000256" key="1">
    <source>
        <dbReference type="SAM" id="MobiDB-lite"/>
    </source>
</evidence>
<sequence>MSTNRLRSSSATNKWSTKIGENTRKNSLRASSTLDTGWSQDLHSHPLRSTASNIYQPNTCSSEHDLKRSEEKTSEETILIEVDGNVDDYLTSPDMKNLSIKQKNDAFLRRNHRYMYDYPNLNVSQAMLAMRKLQKLKELQRRRDLTEKYYSHEIRKLIGDYFGTNPRTELSSLKYNNNNIINNNNNNNTNNRIQNSNFLQPYLGGDRVKDDLKSLEPCGTMTTITRLDCGCIQETTRPIFTTTTGRVQKKTCNQSQDQVLLKLTSTNPQEHLCSSVEPNKLEQYSQKSKKKRVGIESRNYELNSIDVDREIGKEHDLRNPGNVQALRKYSDTSTTSI</sequence>
<feature type="region of interest" description="Disordered" evidence="1">
    <location>
        <begin position="1"/>
        <end position="75"/>
    </location>
</feature>
<keyword evidence="3" id="KW-1185">Reference proteome</keyword>
<evidence type="ECO:0000313" key="3">
    <source>
        <dbReference type="Proteomes" id="UP001607302"/>
    </source>
</evidence>
<evidence type="ECO:0000313" key="2">
    <source>
        <dbReference type="EMBL" id="KAL2714650.1"/>
    </source>
</evidence>
<gene>
    <name evidence="2" type="ORF">V1478_015835</name>
</gene>
<dbReference type="AlphaFoldDB" id="A0ABD2A4M1"/>
<dbReference type="EMBL" id="JAUDFV010000156">
    <property type="protein sequence ID" value="KAL2714650.1"/>
    <property type="molecule type" value="Genomic_DNA"/>
</dbReference>
<reference evidence="2 3" key="1">
    <citation type="journal article" date="2024" name="Ann. Entomol. Soc. Am.">
        <title>Genomic analyses of the southern and eastern yellowjacket wasps (Hymenoptera: Vespidae) reveal evolutionary signatures of social life.</title>
        <authorList>
            <person name="Catto M.A."/>
            <person name="Caine P.B."/>
            <person name="Orr S.E."/>
            <person name="Hunt B.G."/>
            <person name="Goodisman M.A.D."/>
        </authorList>
    </citation>
    <scope>NUCLEOTIDE SEQUENCE [LARGE SCALE GENOMIC DNA]</scope>
    <source>
        <strain evidence="2">233</strain>
        <tissue evidence="2">Head and thorax</tissue>
    </source>
</reference>
<name>A0ABD2A4M1_VESSQ</name>
<keyword evidence="2" id="KW-0418">Kinase</keyword>